<comment type="caution">
    <text evidence="2">The sequence shown here is derived from an EMBL/GenBank/DDBJ whole genome shotgun (WGS) entry which is preliminary data.</text>
</comment>
<dbReference type="SUPFAM" id="SSF53300">
    <property type="entry name" value="vWA-like"/>
    <property type="match status" value="1"/>
</dbReference>
<dbReference type="Pfam" id="PF05762">
    <property type="entry name" value="VWA_CoxE"/>
    <property type="match status" value="1"/>
</dbReference>
<evidence type="ECO:0000256" key="1">
    <source>
        <dbReference type="SAM" id="MobiDB-lite"/>
    </source>
</evidence>
<dbReference type="Proteomes" id="UP001147653">
    <property type="component" value="Unassembled WGS sequence"/>
</dbReference>
<dbReference type="EMBL" id="JAPDDP010000004">
    <property type="protein sequence ID" value="MDA0179331.1"/>
    <property type="molecule type" value="Genomic_DNA"/>
</dbReference>
<proteinExistence type="predicted"/>
<evidence type="ECO:0000313" key="2">
    <source>
        <dbReference type="EMBL" id="MDA0179331.1"/>
    </source>
</evidence>
<organism evidence="2 3">
    <name type="scientific">Solirubrobacter phytolaccae</name>
    <dbReference type="NCBI Taxonomy" id="1404360"/>
    <lineage>
        <taxon>Bacteria</taxon>
        <taxon>Bacillati</taxon>
        <taxon>Actinomycetota</taxon>
        <taxon>Thermoleophilia</taxon>
        <taxon>Solirubrobacterales</taxon>
        <taxon>Solirubrobacteraceae</taxon>
        <taxon>Solirubrobacter</taxon>
    </lineage>
</organism>
<evidence type="ECO:0000313" key="3">
    <source>
        <dbReference type="Proteomes" id="UP001147653"/>
    </source>
</evidence>
<gene>
    <name evidence="2" type="ORF">OJ997_03395</name>
</gene>
<reference evidence="2" key="1">
    <citation type="submission" date="2022-10" db="EMBL/GenBank/DDBJ databases">
        <title>The WGS of Solirubrobacter phytolaccae KCTC 29190.</title>
        <authorList>
            <person name="Jiang Z."/>
        </authorList>
    </citation>
    <scope>NUCLEOTIDE SEQUENCE</scope>
    <source>
        <strain evidence="2">KCTC 29190</strain>
    </source>
</reference>
<accession>A0A9X3S7M5</accession>
<dbReference type="AlphaFoldDB" id="A0A9X3S7M5"/>
<dbReference type="InterPro" id="IPR036465">
    <property type="entry name" value="vWFA_dom_sf"/>
</dbReference>
<protein>
    <submittedName>
        <fullName evidence="2">VWA domain-containing protein</fullName>
    </submittedName>
</protein>
<keyword evidence="3" id="KW-1185">Reference proteome</keyword>
<dbReference type="InterPro" id="IPR008912">
    <property type="entry name" value="Uncharacterised_CoxE"/>
</dbReference>
<feature type="region of interest" description="Disordered" evidence="1">
    <location>
        <begin position="72"/>
        <end position="112"/>
    </location>
</feature>
<dbReference type="PANTHER" id="PTHR39338">
    <property type="entry name" value="BLL5662 PROTEIN-RELATED"/>
    <property type="match status" value="1"/>
</dbReference>
<dbReference type="PANTHER" id="PTHR39338:SF6">
    <property type="entry name" value="BLL5662 PROTEIN"/>
    <property type="match status" value="1"/>
</dbReference>
<dbReference type="RefSeq" id="WP_270023601.1">
    <property type="nucleotide sequence ID" value="NZ_JAPDDP010000004.1"/>
</dbReference>
<sequence length="342" mass="38844">MIAADELLEEFVSALHVGMERRVDFLTALRDNPPHDITRLYWLARVTLVIRLEDLPFFDAVFAMHFLGAPPQEVPNEEGEEEAPEPKSSGELAPQELSEGTGKSASVHDLRHKRTFEGDADDLRELRRALREHLPKIRSRRRRPHRRGQIDVRRTLRHATRTGEITMLARRGRPHRTRPLLLLIDVSGSLREHTPDYLRFAWAAQCETFTFGTHLTRVTRQLRQRELATALAEVSAVVEDADGGTRIGPSLHEFVTTPRYADRARGALTIVLSDGLERGDPAQMVAAVHRLARLSHKLLWWSPLALHPEYKPVTRAMAAIVDEVDLAGARELDSLLERVREL</sequence>
<name>A0A9X3S7M5_9ACTN</name>